<feature type="domain" description="Histone chaperone RTT106/FACT complex subunit SPT16-like middle" evidence="2">
    <location>
        <begin position="258"/>
        <end position="326"/>
    </location>
</feature>
<dbReference type="STRING" id="3469.A0A4Y7LFG7"/>
<dbReference type="Gene3D" id="2.30.29.150">
    <property type="match status" value="1"/>
</dbReference>
<dbReference type="InterPro" id="IPR011993">
    <property type="entry name" value="PH-like_dom_sf"/>
</dbReference>
<dbReference type="PANTHER" id="PTHR13980">
    <property type="entry name" value="CDC68 RELATED"/>
    <property type="match status" value="1"/>
</dbReference>
<keyword evidence="1" id="KW-0234">DNA repair</keyword>
<sequence>MDHMHCYHNHFLHLLLRRFKAVDLSDNPELIKEEKRRYDQAQLACRLKIIDKQRLLGVSSKAISSYKKTGKGFMFKERKSAPLELKMEEEHAVIRLTAVTVLPKVGSQVGETFVGTLEAHVNGFLYKTSSFHMHYFFDDIKKSFFRLGDNRMPPLLHFHLHKPIMMGSGKTTDIEFHLAQCPLGQMRSDHDSDKIEKEKQIRDGGLNEDLKNFVGKVNALWKYPCNPPFPFEEIKKEYEFYGVLSSKPSAFALTIFNLIVFVETPFVMVPLRKIEIVNLALLRPQEIDMTVIFREFKEDGVLEINSIPLRSLDCIKRRLNLSRVKYYVNAKKLDWKAIVEGIADFPKKFIDDGGWDYFKLEDRDTLAYYMEPTDCPEKFMKNGGRDYFKGEHSDISAYCRKIAFAPE</sequence>
<keyword evidence="1" id="KW-0227">DNA damage</keyword>
<keyword evidence="1" id="KW-0804">Transcription</keyword>
<comment type="subunit">
    <text evidence="1">Component of the FACT complex.</text>
</comment>
<dbReference type="PANTHER" id="PTHR13980:SF15">
    <property type="entry name" value="FACT COMPLEX SUBUNIT SPT16"/>
    <property type="match status" value="1"/>
</dbReference>
<dbReference type="OrthoDB" id="1912070at2759"/>
<organism evidence="4 5">
    <name type="scientific">Papaver somniferum</name>
    <name type="common">Opium poppy</name>
    <dbReference type="NCBI Taxonomy" id="3469"/>
    <lineage>
        <taxon>Eukaryota</taxon>
        <taxon>Viridiplantae</taxon>
        <taxon>Streptophyta</taxon>
        <taxon>Embryophyta</taxon>
        <taxon>Tracheophyta</taxon>
        <taxon>Spermatophyta</taxon>
        <taxon>Magnoliopsida</taxon>
        <taxon>Ranunculales</taxon>
        <taxon>Papaveraceae</taxon>
        <taxon>Papaveroideae</taxon>
        <taxon>Papaver</taxon>
    </lineage>
</organism>
<dbReference type="GO" id="GO:0035101">
    <property type="term" value="C:FACT complex"/>
    <property type="evidence" value="ECO:0007669"/>
    <property type="project" value="UniProtKB-UniRule"/>
</dbReference>
<dbReference type="AlphaFoldDB" id="A0A4Y7LFG7"/>
<dbReference type="GO" id="GO:0006368">
    <property type="term" value="P:transcription elongation by RNA polymerase II"/>
    <property type="evidence" value="ECO:0007669"/>
    <property type="project" value="TreeGrafter"/>
</dbReference>
<keyword evidence="5" id="KW-1185">Reference proteome</keyword>
<dbReference type="Gene3D" id="2.30.29.30">
    <property type="entry name" value="Pleckstrin-homology domain (PH domain)/Phosphotyrosine-binding domain (PTB)"/>
    <property type="match status" value="1"/>
</dbReference>
<keyword evidence="1" id="KW-0158">Chromosome</keyword>
<dbReference type="GO" id="GO:0031491">
    <property type="term" value="F:nucleosome binding"/>
    <property type="evidence" value="ECO:0007669"/>
    <property type="project" value="TreeGrafter"/>
</dbReference>
<dbReference type="InterPro" id="IPR013719">
    <property type="entry name" value="RTT106/SPT16-like_middle_dom"/>
</dbReference>
<evidence type="ECO:0000256" key="1">
    <source>
        <dbReference type="RuleBase" id="RU367052"/>
    </source>
</evidence>
<comment type="subcellular location">
    <subcellularLocation>
        <location evidence="1">Nucleus</location>
    </subcellularLocation>
    <subcellularLocation>
        <location evidence="1">Chromosome</location>
    </subcellularLocation>
</comment>
<evidence type="ECO:0000259" key="3">
    <source>
        <dbReference type="Pfam" id="PF24824"/>
    </source>
</evidence>
<dbReference type="InterPro" id="IPR056595">
    <property type="entry name" value="Fact-SPT16_PH"/>
</dbReference>
<evidence type="ECO:0000313" key="5">
    <source>
        <dbReference type="Proteomes" id="UP000316621"/>
    </source>
</evidence>
<dbReference type="GO" id="GO:0006260">
    <property type="term" value="P:DNA replication"/>
    <property type="evidence" value="ECO:0007669"/>
    <property type="project" value="UniProtKB-KW"/>
</dbReference>
<dbReference type="Proteomes" id="UP000316621">
    <property type="component" value="Chromosome 11"/>
</dbReference>
<dbReference type="GO" id="GO:0006281">
    <property type="term" value="P:DNA repair"/>
    <property type="evidence" value="ECO:0007669"/>
    <property type="project" value="UniProtKB-UniRule"/>
</dbReference>
<protein>
    <recommendedName>
        <fullName evidence="1">FACT complex subunit</fullName>
    </recommendedName>
</protein>
<keyword evidence="1" id="KW-0805">Transcription regulation</keyword>
<proteinExistence type="inferred from homology"/>
<dbReference type="Pfam" id="PF24824">
    <property type="entry name" value="PH_SPT16"/>
    <property type="match status" value="1"/>
</dbReference>
<gene>
    <name evidence="4" type="ORF">C5167_047043</name>
</gene>
<dbReference type="Pfam" id="PF08512">
    <property type="entry name" value="Rttp106-like_middle"/>
    <property type="match status" value="1"/>
</dbReference>
<feature type="domain" description="FACT complex subunit SPT16 PH-like" evidence="3">
    <location>
        <begin position="95"/>
        <end position="217"/>
    </location>
</feature>
<dbReference type="Gramene" id="RZC84253">
    <property type="protein sequence ID" value="RZC84253"/>
    <property type="gene ID" value="C5167_047043"/>
</dbReference>
<dbReference type="InterPro" id="IPR040258">
    <property type="entry name" value="Spt16"/>
</dbReference>
<evidence type="ECO:0000313" key="4">
    <source>
        <dbReference type="EMBL" id="RZC84253.1"/>
    </source>
</evidence>
<accession>A0A4Y7LFG7</accession>
<keyword evidence="1" id="KW-0539">Nucleus</keyword>
<comment type="similarity">
    <text evidence="1">Belongs to the peptidase M24 family. SPT16 subfamily.</text>
</comment>
<name>A0A4Y7LFG7_PAPSO</name>
<dbReference type="EMBL" id="CM010725">
    <property type="protein sequence ID" value="RZC84253.1"/>
    <property type="molecule type" value="Genomic_DNA"/>
</dbReference>
<keyword evidence="1" id="KW-0235">DNA replication</keyword>
<evidence type="ECO:0000259" key="2">
    <source>
        <dbReference type="Pfam" id="PF08512"/>
    </source>
</evidence>
<reference evidence="4 5" key="1">
    <citation type="journal article" date="2018" name="Science">
        <title>The opium poppy genome and morphinan production.</title>
        <authorList>
            <person name="Guo L."/>
            <person name="Winzer T."/>
            <person name="Yang X."/>
            <person name="Li Y."/>
            <person name="Ning Z."/>
            <person name="He Z."/>
            <person name="Teodor R."/>
            <person name="Lu Y."/>
            <person name="Bowser T.A."/>
            <person name="Graham I.A."/>
            <person name="Ye K."/>
        </authorList>
    </citation>
    <scope>NUCLEOTIDE SEQUENCE [LARGE SCALE GENOMIC DNA]</scope>
    <source>
        <strain evidence="5">cv. HN1</strain>
        <tissue evidence="4">Leaves</tissue>
    </source>
</reference>
<comment type="function">
    <text evidence="1">Component of the FACT complex, a general chromatin factor that acts to reorganize nucleosomes. The FACT complex is involved in multiple processes that require DNA as a template such as mRNA elongation, DNA replication and DNA repair. During transcription elongation the FACT complex acts as a histone chaperone that both destabilizes and restores nucleosomal structure. It facilitates the passage of RNA polymerase II and transcription by promoting the dissociation of one histone H2A-H2B dimer from the nucleosome, then subsequently promotes the reestablishment of the nucleosome following the passage of RNA polymerase II.</text>
</comment>